<feature type="transmembrane region" description="Helical" evidence="1">
    <location>
        <begin position="113"/>
        <end position="132"/>
    </location>
</feature>
<evidence type="ECO:0000313" key="3">
    <source>
        <dbReference type="Proteomes" id="UP000005018"/>
    </source>
</evidence>
<dbReference type="RefSeq" id="XP_003868952.1">
    <property type="nucleotide sequence ID" value="XM_003868904.1"/>
</dbReference>
<dbReference type="AlphaFoldDB" id="H8X496"/>
<dbReference type="Proteomes" id="UP000005018">
    <property type="component" value="Chromosome 3"/>
</dbReference>
<organism evidence="2 3">
    <name type="scientific">Candida orthopsilosis (strain 90-125)</name>
    <name type="common">Yeast</name>
    <dbReference type="NCBI Taxonomy" id="1136231"/>
    <lineage>
        <taxon>Eukaryota</taxon>
        <taxon>Fungi</taxon>
        <taxon>Dikarya</taxon>
        <taxon>Ascomycota</taxon>
        <taxon>Saccharomycotina</taxon>
        <taxon>Pichiomycetes</taxon>
        <taxon>Debaryomycetaceae</taxon>
        <taxon>Candida/Lodderomyces clade</taxon>
        <taxon>Candida</taxon>
    </lineage>
</organism>
<gene>
    <name evidence="2" type="ORF">CORT_0C06760</name>
</gene>
<protein>
    <submittedName>
        <fullName evidence="2">Mp65 cell surface mannoprotein</fullName>
    </submittedName>
</protein>
<dbReference type="KEGG" id="cot:CORT_0C06760"/>
<dbReference type="GeneID" id="14539236"/>
<keyword evidence="1" id="KW-0472">Membrane</keyword>
<keyword evidence="3" id="KW-1185">Reference proteome</keyword>
<dbReference type="EMBL" id="HE681721">
    <property type="protein sequence ID" value="CCG26048.1"/>
    <property type="molecule type" value="Genomic_DNA"/>
</dbReference>
<keyword evidence="1" id="KW-1133">Transmembrane helix</keyword>
<evidence type="ECO:0000313" key="2">
    <source>
        <dbReference type="EMBL" id="CCG26048.1"/>
    </source>
</evidence>
<name>H8X496_CANO9</name>
<accession>H8X496</accession>
<evidence type="ECO:0000256" key="1">
    <source>
        <dbReference type="SAM" id="Phobius"/>
    </source>
</evidence>
<keyword evidence="1" id="KW-0812">Transmembrane</keyword>
<dbReference type="HOGENOM" id="CLU_1677637_0_0_1"/>
<reference evidence="2 3" key="1">
    <citation type="journal article" date="2012" name="PLoS ONE">
        <title>Sequence and analysis of the genome of the pathogenic yeast Candida orthopsilosis.</title>
        <authorList>
            <person name="Riccombeni A."/>
            <person name="Vidanes G."/>
            <person name="Proux-Wera E."/>
            <person name="Wolfe K.H."/>
            <person name="Butler G."/>
        </authorList>
    </citation>
    <scope>NUCLEOTIDE SEQUENCE [LARGE SCALE GENOMIC DNA]</scope>
    <source>
        <strain evidence="2 3">Co 90-125</strain>
    </source>
</reference>
<proteinExistence type="predicted"/>
<sequence length="157" mass="18057">MFLLVKRCDLTIVGSSVPRRVLHHSYTQDLLQTHSVRAYSTLVTCPLRRLKPIDTRVHKRGCIMRAANITPQEKGDIAIVETLYIGHYDLRKKPTLRHSSAHITQPIAKQRCLGCYLTESVLGFLVLVFSWYCLQFCFKVSGYINYTNMRLTNLVKS</sequence>